<name>A0A8T0XTZ7_PANVG</name>
<dbReference type="AlphaFoldDB" id="A0A8T0XTZ7"/>
<evidence type="ECO:0000313" key="3">
    <source>
        <dbReference type="Proteomes" id="UP000823388"/>
    </source>
</evidence>
<reference evidence="2" key="1">
    <citation type="submission" date="2020-05" db="EMBL/GenBank/DDBJ databases">
        <title>WGS assembly of Panicum virgatum.</title>
        <authorList>
            <person name="Lovell J.T."/>
            <person name="Jenkins J."/>
            <person name="Shu S."/>
            <person name="Juenger T.E."/>
            <person name="Schmutz J."/>
        </authorList>
    </citation>
    <scope>NUCLEOTIDE SEQUENCE</scope>
    <source>
        <strain evidence="2">AP13</strain>
    </source>
</reference>
<proteinExistence type="predicted"/>
<sequence length="195" mass="22203">MLIEVGIVGNPRCRKEISCFIYEKVVDSDICKFKDLVDEIVDKYPPGYHELVTVAYLDDAKPKLPRDKIRSRILSLAMFAKYTKSKAVSMALAYTLPTEIPQWPTVPQPTHLIHEPASSQSTESQPSTPQANDDEINVVNPKPDNEFVDVHEENLYVTNTCMRNKAKHEFLDPHESEYDPQEEDGLVEVICSYYG</sequence>
<feature type="compositionally biased region" description="Low complexity" evidence="1">
    <location>
        <begin position="115"/>
        <end position="131"/>
    </location>
</feature>
<gene>
    <name evidence="2" type="ORF">PVAP13_1KG453810</name>
</gene>
<accession>A0A8T0XTZ7</accession>
<evidence type="ECO:0000256" key="1">
    <source>
        <dbReference type="SAM" id="MobiDB-lite"/>
    </source>
</evidence>
<organism evidence="2 3">
    <name type="scientific">Panicum virgatum</name>
    <name type="common">Blackwell switchgrass</name>
    <dbReference type="NCBI Taxonomy" id="38727"/>
    <lineage>
        <taxon>Eukaryota</taxon>
        <taxon>Viridiplantae</taxon>
        <taxon>Streptophyta</taxon>
        <taxon>Embryophyta</taxon>
        <taxon>Tracheophyta</taxon>
        <taxon>Spermatophyta</taxon>
        <taxon>Magnoliopsida</taxon>
        <taxon>Liliopsida</taxon>
        <taxon>Poales</taxon>
        <taxon>Poaceae</taxon>
        <taxon>PACMAD clade</taxon>
        <taxon>Panicoideae</taxon>
        <taxon>Panicodae</taxon>
        <taxon>Paniceae</taxon>
        <taxon>Panicinae</taxon>
        <taxon>Panicum</taxon>
        <taxon>Panicum sect. Hiantes</taxon>
    </lineage>
</organism>
<protein>
    <submittedName>
        <fullName evidence="2">Uncharacterized protein</fullName>
    </submittedName>
</protein>
<feature type="region of interest" description="Disordered" evidence="1">
    <location>
        <begin position="106"/>
        <end position="138"/>
    </location>
</feature>
<dbReference type="EMBL" id="CM029037">
    <property type="protein sequence ID" value="KAG2660603.1"/>
    <property type="molecule type" value="Genomic_DNA"/>
</dbReference>
<dbReference type="Proteomes" id="UP000823388">
    <property type="component" value="Chromosome 1K"/>
</dbReference>
<evidence type="ECO:0000313" key="2">
    <source>
        <dbReference type="EMBL" id="KAG2660603.1"/>
    </source>
</evidence>
<comment type="caution">
    <text evidence="2">The sequence shown here is derived from an EMBL/GenBank/DDBJ whole genome shotgun (WGS) entry which is preliminary data.</text>
</comment>
<keyword evidence="3" id="KW-1185">Reference proteome</keyword>